<dbReference type="EMBL" id="UINC01213512">
    <property type="protein sequence ID" value="SVE38319.1"/>
    <property type="molecule type" value="Genomic_DNA"/>
</dbReference>
<organism evidence="1">
    <name type="scientific">marine metagenome</name>
    <dbReference type="NCBI Taxonomy" id="408172"/>
    <lineage>
        <taxon>unclassified sequences</taxon>
        <taxon>metagenomes</taxon>
        <taxon>ecological metagenomes</taxon>
    </lineage>
</organism>
<evidence type="ECO:0000313" key="1">
    <source>
        <dbReference type="EMBL" id="SVE38319.1"/>
    </source>
</evidence>
<protein>
    <submittedName>
        <fullName evidence="1">Uncharacterized protein</fullName>
    </submittedName>
</protein>
<gene>
    <name evidence="1" type="ORF">METZ01_LOCUS491173</name>
</gene>
<name>A0A383D218_9ZZZZ</name>
<dbReference type="Gene3D" id="3.20.20.300">
    <property type="entry name" value="Glycoside hydrolase, family 3, N-terminal domain"/>
    <property type="match status" value="1"/>
</dbReference>
<dbReference type="GO" id="GO:0004553">
    <property type="term" value="F:hydrolase activity, hydrolyzing O-glycosyl compounds"/>
    <property type="evidence" value="ECO:0007669"/>
    <property type="project" value="InterPro"/>
</dbReference>
<reference evidence="1" key="1">
    <citation type="submission" date="2018-05" db="EMBL/GenBank/DDBJ databases">
        <authorList>
            <person name="Lanie J.A."/>
            <person name="Ng W.-L."/>
            <person name="Kazmierczak K.M."/>
            <person name="Andrzejewski T.M."/>
            <person name="Davidsen T.M."/>
            <person name="Wayne K.J."/>
            <person name="Tettelin H."/>
            <person name="Glass J.I."/>
            <person name="Rusch D."/>
            <person name="Podicherti R."/>
            <person name="Tsui H.-C.T."/>
            <person name="Winkler M.E."/>
        </authorList>
    </citation>
    <scope>NUCLEOTIDE SEQUENCE</scope>
</reference>
<dbReference type="InterPro" id="IPR036962">
    <property type="entry name" value="Glyco_hydro_3_N_sf"/>
</dbReference>
<proteinExistence type="predicted"/>
<accession>A0A383D218</accession>
<dbReference type="AlphaFoldDB" id="A0A383D218"/>
<feature type="non-terminal residue" evidence="1">
    <location>
        <position position="73"/>
    </location>
</feature>
<sequence>MSHSLNHLVGQLIIAGFRGTEANYHSDIARHIHDFNLSGIILYDEDIEIGGRGTRNIKSQDQIWELTQQLQSY</sequence>
<dbReference type="GO" id="GO:0005975">
    <property type="term" value="P:carbohydrate metabolic process"/>
    <property type="evidence" value="ECO:0007669"/>
    <property type="project" value="InterPro"/>
</dbReference>